<dbReference type="EMBL" id="JABGBN010000006">
    <property type="protein sequence ID" value="NOL52061.1"/>
    <property type="molecule type" value="Genomic_DNA"/>
</dbReference>
<dbReference type="PANTHER" id="PTHR34216:SF13">
    <property type="entry name" value="XYLANASE_CHITIN DEACETYLASE"/>
    <property type="match status" value="1"/>
</dbReference>
<dbReference type="InterPro" id="IPR051398">
    <property type="entry name" value="Polysacch_Deacetylase"/>
</dbReference>
<evidence type="ECO:0000313" key="3">
    <source>
        <dbReference type="EMBL" id="NOL52061.1"/>
    </source>
</evidence>
<dbReference type="CDD" id="cd10969">
    <property type="entry name" value="CE4_Ecf1_like_5s"/>
    <property type="match status" value="1"/>
</dbReference>
<dbReference type="Gene3D" id="3.20.20.370">
    <property type="entry name" value="Glycoside hydrolase/deacetylase"/>
    <property type="match status" value="1"/>
</dbReference>
<dbReference type="Pfam" id="PF01522">
    <property type="entry name" value="Polysacc_deac_1"/>
    <property type="match status" value="1"/>
</dbReference>
<feature type="domain" description="NodB homology" evidence="2">
    <location>
        <begin position="65"/>
        <end position="282"/>
    </location>
</feature>
<dbReference type="GO" id="GO:0005975">
    <property type="term" value="P:carbohydrate metabolic process"/>
    <property type="evidence" value="ECO:0007669"/>
    <property type="project" value="InterPro"/>
</dbReference>
<gene>
    <name evidence="3" type="ORF">HKX39_07785</name>
</gene>
<keyword evidence="1" id="KW-0732">Signal</keyword>
<dbReference type="PROSITE" id="PS51677">
    <property type="entry name" value="NODB"/>
    <property type="match status" value="1"/>
</dbReference>
<protein>
    <submittedName>
        <fullName evidence="3">Polysaccharide deacetylase family protein</fullName>
    </submittedName>
</protein>
<dbReference type="AlphaFoldDB" id="A0A849P633"/>
<dbReference type="Proteomes" id="UP000537862">
    <property type="component" value="Unassembled WGS sequence"/>
</dbReference>
<dbReference type="InterPro" id="IPR011330">
    <property type="entry name" value="Glyco_hydro/deAcase_b/a-brl"/>
</dbReference>
<keyword evidence="4" id="KW-1185">Reference proteome</keyword>
<dbReference type="RefSeq" id="WP_171680758.1">
    <property type="nucleotide sequence ID" value="NZ_JABGBN010000006.1"/>
</dbReference>
<dbReference type="InterPro" id="IPR002509">
    <property type="entry name" value="NODB_dom"/>
</dbReference>
<comment type="caution">
    <text evidence="3">The sequence shown here is derived from an EMBL/GenBank/DDBJ whole genome shotgun (WGS) entry which is preliminary data.</text>
</comment>
<dbReference type="SUPFAM" id="SSF88713">
    <property type="entry name" value="Glycoside hydrolase/deacetylase"/>
    <property type="match status" value="1"/>
</dbReference>
<evidence type="ECO:0000256" key="1">
    <source>
        <dbReference type="ARBA" id="ARBA00022729"/>
    </source>
</evidence>
<name>A0A849P633_9BURK</name>
<evidence type="ECO:0000259" key="2">
    <source>
        <dbReference type="PROSITE" id="PS51677"/>
    </source>
</evidence>
<sequence>MLSIKDTATCVPVLRYRHVTPNGGDFNCAPQYFKEQMSYLLGRGFHMLSAKQFAAFMQGEPTPRKSLFITFEGGYLDNYVFAYPILLKLGIKASIFLSTSSIRAGEQRANTDGSEILPFCPPHDECKARINQGHPESVMMNWNEIRLMRKSGLIDFHSFAHTQTRWDHQLNEEGKNLAMQKELEQSKAVLLAELGEVSEHLSWPHGYFDDDYIALAQEAGFHYLYTTEALGFNLPQDNVAHIYRIDAPNKSAASLGLRLLFARKPFLGKRYHAFKQYFAKKA</sequence>
<dbReference type="PANTHER" id="PTHR34216">
    <property type="match status" value="1"/>
</dbReference>
<accession>A0A849P633</accession>
<organism evidence="3 4">
    <name type="scientific">Pelistega suis</name>
    <dbReference type="NCBI Taxonomy" id="1631957"/>
    <lineage>
        <taxon>Bacteria</taxon>
        <taxon>Pseudomonadati</taxon>
        <taxon>Pseudomonadota</taxon>
        <taxon>Betaproteobacteria</taxon>
        <taxon>Burkholderiales</taxon>
        <taxon>Alcaligenaceae</taxon>
        <taxon>Pelistega</taxon>
    </lineage>
</organism>
<evidence type="ECO:0000313" key="4">
    <source>
        <dbReference type="Proteomes" id="UP000537862"/>
    </source>
</evidence>
<dbReference type="GO" id="GO:0016810">
    <property type="term" value="F:hydrolase activity, acting on carbon-nitrogen (but not peptide) bonds"/>
    <property type="evidence" value="ECO:0007669"/>
    <property type="project" value="InterPro"/>
</dbReference>
<proteinExistence type="predicted"/>
<reference evidence="3 4" key="1">
    <citation type="submission" date="2020-05" db="EMBL/GenBank/DDBJ databases">
        <authorList>
            <person name="Niu N."/>
        </authorList>
    </citation>
    <scope>NUCLEOTIDE SEQUENCE [LARGE SCALE GENOMIC DNA]</scope>
    <source>
        <strain evidence="3 4">3340-03</strain>
    </source>
</reference>